<dbReference type="InterPro" id="IPR008927">
    <property type="entry name" value="6-PGluconate_DH-like_C_sf"/>
</dbReference>
<feature type="domain" description="Ketopantoate reductase N-terminal" evidence="2">
    <location>
        <begin position="3"/>
        <end position="107"/>
    </location>
</feature>
<evidence type="ECO:0000259" key="1">
    <source>
        <dbReference type="Pfam" id="PF02317"/>
    </source>
</evidence>
<dbReference type="Gene3D" id="1.10.1040.10">
    <property type="entry name" value="N-(1-d-carboxylethyl)-l-norvaline Dehydrogenase, domain 2"/>
    <property type="match status" value="1"/>
</dbReference>
<evidence type="ECO:0000313" key="3">
    <source>
        <dbReference type="EMBL" id="OYD15729.1"/>
    </source>
</evidence>
<dbReference type="InterPro" id="IPR013328">
    <property type="entry name" value="6PGD_dom2"/>
</dbReference>
<dbReference type="InterPro" id="IPR003421">
    <property type="entry name" value="Opine_DH"/>
</dbReference>
<evidence type="ECO:0008006" key="5">
    <source>
        <dbReference type="Google" id="ProtNLM"/>
    </source>
</evidence>
<evidence type="ECO:0000259" key="2">
    <source>
        <dbReference type="Pfam" id="PF02558"/>
    </source>
</evidence>
<dbReference type="InterPro" id="IPR051729">
    <property type="entry name" value="Opine/Lysopine_DH"/>
</dbReference>
<feature type="domain" description="Opine dehydrogenase" evidence="1">
    <location>
        <begin position="182"/>
        <end position="328"/>
    </location>
</feature>
<dbReference type="Pfam" id="PF02317">
    <property type="entry name" value="Octopine_DH"/>
    <property type="match status" value="1"/>
</dbReference>
<reference evidence="3 4" key="1">
    <citation type="submission" date="2017-07" db="EMBL/GenBank/DDBJ databases">
        <title>Recovery of genomes from metagenomes via a dereplication, aggregation, and scoring strategy.</title>
        <authorList>
            <person name="Sieber C.M."/>
            <person name="Probst A.J."/>
            <person name="Sharrar A."/>
            <person name="Thomas B.C."/>
            <person name="Hess M."/>
            <person name="Tringe S.G."/>
            <person name="Banfield J.F."/>
        </authorList>
    </citation>
    <scope>NUCLEOTIDE SEQUENCE [LARGE SCALE GENOMIC DNA]</scope>
    <source>
        <strain evidence="3">JGI_Cruoil_03_51_56</strain>
    </source>
</reference>
<comment type="caution">
    <text evidence="3">The sequence shown here is derived from an EMBL/GenBank/DDBJ whole genome shotgun (WGS) entry which is preliminary data.</text>
</comment>
<dbReference type="InterPro" id="IPR013332">
    <property type="entry name" value="KPR_N"/>
</dbReference>
<proteinExistence type="predicted"/>
<dbReference type="Proteomes" id="UP000215559">
    <property type="component" value="Unassembled WGS sequence"/>
</dbReference>
<name>A0A235BUJ0_UNCW3</name>
<dbReference type="GO" id="GO:0016491">
    <property type="term" value="F:oxidoreductase activity"/>
    <property type="evidence" value="ECO:0007669"/>
    <property type="project" value="InterPro"/>
</dbReference>
<dbReference type="AlphaFoldDB" id="A0A235BUJ0"/>
<protein>
    <recommendedName>
        <fullName evidence="5">NAD/NADP octopine/nopaline dehydrogenase</fullName>
    </recommendedName>
</protein>
<dbReference type="PANTHER" id="PTHR38015">
    <property type="entry name" value="BLR6086 PROTEIN"/>
    <property type="match status" value="1"/>
</dbReference>
<dbReference type="PANTHER" id="PTHR38015:SF1">
    <property type="entry name" value="OPINE DEHYDROGENASE DOMAIN-CONTAINING PROTEIN"/>
    <property type="match status" value="1"/>
</dbReference>
<dbReference type="InterPro" id="IPR036291">
    <property type="entry name" value="NAD(P)-bd_dom_sf"/>
</dbReference>
<sequence>MRITIVGAGNAGLTHAAMIAKQGHVVTIVKTTHLMHEDSFDVLSRTKQVEYEKQGDKGVIGIEAATRDLPNAVSQADVILVLTQSVAHEKLSELISPHLRKGQILLVTPGYAGSFYFSTKCKGKGVVFAEGESMPFDSRIVAPGKVNICFENIRNPVGVFPSVKTAETLTQLKEILPRYTARQNVLESAFHNPNLIVHTVGAIMSVARVEHSKGEFWMYREAFTPTIWKLVEDLDSEKKAILAYFELPAQSFAESFQYRTYEDLSADPMEAFRHYAEFGSPKGPGDAQTRYITEDVPMGLCFMSSIGKKAKIPTPVCNALIAIASSMHQKDYYAEGRTLDQLGIGHYSVGELKSILKQGFPPNA</sequence>
<dbReference type="SUPFAM" id="SSF48179">
    <property type="entry name" value="6-phosphogluconate dehydrogenase C-terminal domain-like"/>
    <property type="match status" value="1"/>
</dbReference>
<dbReference type="SUPFAM" id="SSF51735">
    <property type="entry name" value="NAD(P)-binding Rossmann-fold domains"/>
    <property type="match status" value="1"/>
</dbReference>
<evidence type="ECO:0000313" key="4">
    <source>
        <dbReference type="Proteomes" id="UP000215559"/>
    </source>
</evidence>
<dbReference type="EMBL" id="NOZP01000085">
    <property type="protein sequence ID" value="OYD15729.1"/>
    <property type="molecule type" value="Genomic_DNA"/>
</dbReference>
<dbReference type="Gene3D" id="3.40.50.720">
    <property type="entry name" value="NAD(P)-binding Rossmann-like Domain"/>
    <property type="match status" value="1"/>
</dbReference>
<accession>A0A235BUJ0</accession>
<organism evidence="3 4">
    <name type="scientific">candidate division WOR-3 bacterium JGI_Cruoil_03_51_56</name>
    <dbReference type="NCBI Taxonomy" id="1973747"/>
    <lineage>
        <taxon>Bacteria</taxon>
        <taxon>Bacteria division WOR-3</taxon>
    </lineage>
</organism>
<gene>
    <name evidence="3" type="ORF">CH330_04795</name>
</gene>
<dbReference type="Pfam" id="PF02558">
    <property type="entry name" value="ApbA"/>
    <property type="match status" value="1"/>
</dbReference>